<dbReference type="PROSITE" id="PS51186">
    <property type="entry name" value="GNAT"/>
    <property type="match status" value="1"/>
</dbReference>
<organism evidence="3 4">
    <name type="scientific">Salana multivorans</name>
    <dbReference type="NCBI Taxonomy" id="120377"/>
    <lineage>
        <taxon>Bacteria</taxon>
        <taxon>Bacillati</taxon>
        <taxon>Actinomycetota</taxon>
        <taxon>Actinomycetes</taxon>
        <taxon>Micrococcales</taxon>
        <taxon>Beutenbergiaceae</taxon>
        <taxon>Salana</taxon>
    </lineage>
</organism>
<dbReference type="EMBL" id="RKHQ01000002">
    <property type="protein sequence ID" value="ROR93570.1"/>
    <property type="molecule type" value="Genomic_DNA"/>
</dbReference>
<dbReference type="PANTHER" id="PTHR43441:SF10">
    <property type="entry name" value="ACETYLTRANSFERASE"/>
    <property type="match status" value="1"/>
</dbReference>
<sequence>MRSRPTASAWRRSDAGALSSAFRADPALAVQVGGADLSTTDAAAAYLASTLADPDAAPPEDGTDRAPQRPSALPRTRSWAIDDDGLAVGSVTLSAIESRHGTAWASYWVAPSARGRGLAASALAAVSAWAFDAGLFRLELGHRVNNPASCRVAGRAGYLVEGIERGKLRYGAERFDVELHARLATDPDATVRALHLV</sequence>
<dbReference type="AlphaFoldDB" id="A0A3N2D1B8"/>
<dbReference type="SUPFAM" id="SSF55729">
    <property type="entry name" value="Acyl-CoA N-acyltransferases (Nat)"/>
    <property type="match status" value="1"/>
</dbReference>
<evidence type="ECO:0000313" key="4">
    <source>
        <dbReference type="Proteomes" id="UP000275356"/>
    </source>
</evidence>
<dbReference type="InterPro" id="IPR051908">
    <property type="entry name" value="Ribosomal_N-acetyltransferase"/>
</dbReference>
<dbReference type="GO" id="GO:0008999">
    <property type="term" value="F:protein-N-terminal-alanine acetyltransferase activity"/>
    <property type="evidence" value="ECO:0007669"/>
    <property type="project" value="TreeGrafter"/>
</dbReference>
<evidence type="ECO:0000256" key="1">
    <source>
        <dbReference type="SAM" id="MobiDB-lite"/>
    </source>
</evidence>
<dbReference type="GO" id="GO:0005737">
    <property type="term" value="C:cytoplasm"/>
    <property type="evidence" value="ECO:0007669"/>
    <property type="project" value="TreeGrafter"/>
</dbReference>
<accession>A0A3N2D1B8</accession>
<dbReference type="Proteomes" id="UP000275356">
    <property type="component" value="Unassembled WGS sequence"/>
</dbReference>
<dbReference type="Pfam" id="PF13302">
    <property type="entry name" value="Acetyltransf_3"/>
    <property type="match status" value="1"/>
</dbReference>
<keyword evidence="3" id="KW-0808">Transferase</keyword>
<evidence type="ECO:0000313" key="3">
    <source>
        <dbReference type="EMBL" id="ROR93570.1"/>
    </source>
</evidence>
<dbReference type="InterPro" id="IPR000182">
    <property type="entry name" value="GNAT_dom"/>
</dbReference>
<feature type="region of interest" description="Disordered" evidence="1">
    <location>
        <begin position="52"/>
        <end position="76"/>
    </location>
</feature>
<comment type="caution">
    <text evidence="3">The sequence shown here is derived from an EMBL/GenBank/DDBJ whole genome shotgun (WGS) entry which is preliminary data.</text>
</comment>
<proteinExistence type="predicted"/>
<dbReference type="Gene3D" id="3.40.630.30">
    <property type="match status" value="1"/>
</dbReference>
<dbReference type="InterPro" id="IPR016181">
    <property type="entry name" value="Acyl_CoA_acyltransferase"/>
</dbReference>
<dbReference type="OrthoDB" id="2061990at2"/>
<keyword evidence="4" id="KW-1185">Reference proteome</keyword>
<feature type="domain" description="N-acetyltransferase" evidence="2">
    <location>
        <begin position="37"/>
        <end position="184"/>
    </location>
</feature>
<reference evidence="3 4" key="1">
    <citation type="submission" date="2018-11" db="EMBL/GenBank/DDBJ databases">
        <title>Sequencing the genomes of 1000 actinobacteria strains.</title>
        <authorList>
            <person name="Klenk H.-P."/>
        </authorList>
    </citation>
    <scope>NUCLEOTIDE SEQUENCE [LARGE SCALE GENOMIC DNA]</scope>
    <source>
        <strain evidence="3 4">DSM 13521</strain>
    </source>
</reference>
<dbReference type="GO" id="GO:1990189">
    <property type="term" value="F:protein N-terminal-serine acetyltransferase activity"/>
    <property type="evidence" value="ECO:0007669"/>
    <property type="project" value="TreeGrafter"/>
</dbReference>
<name>A0A3N2D1B8_9MICO</name>
<dbReference type="PANTHER" id="PTHR43441">
    <property type="entry name" value="RIBOSOMAL-PROTEIN-SERINE ACETYLTRANSFERASE"/>
    <property type="match status" value="1"/>
</dbReference>
<gene>
    <name evidence="3" type="ORF">EDD28_2988</name>
</gene>
<dbReference type="RefSeq" id="WP_123740512.1">
    <property type="nucleotide sequence ID" value="NZ_RKHQ01000002.1"/>
</dbReference>
<evidence type="ECO:0000259" key="2">
    <source>
        <dbReference type="PROSITE" id="PS51186"/>
    </source>
</evidence>
<protein>
    <submittedName>
        <fullName evidence="3">RimJ/RimL family protein N-acetyltransferase</fullName>
    </submittedName>
</protein>